<dbReference type="InterPro" id="IPR014818">
    <property type="entry name" value="Phage/plasmid_primase_P4_C"/>
</dbReference>
<keyword evidence="3" id="KW-0347">Helicase</keyword>
<dbReference type="PANTHER" id="PTHR35372:SF2">
    <property type="entry name" value="SF3 HELICASE DOMAIN-CONTAINING PROTEIN"/>
    <property type="match status" value="1"/>
</dbReference>
<evidence type="ECO:0000256" key="1">
    <source>
        <dbReference type="ARBA" id="ARBA00022741"/>
    </source>
</evidence>
<dbReference type="Pfam" id="PF08706">
    <property type="entry name" value="D5_N"/>
    <property type="match status" value="1"/>
</dbReference>
<dbReference type="PANTHER" id="PTHR35372">
    <property type="entry name" value="ATP BINDING PROTEIN-RELATED"/>
    <property type="match status" value="1"/>
</dbReference>
<evidence type="ECO:0000259" key="6">
    <source>
        <dbReference type="PROSITE" id="PS51206"/>
    </source>
</evidence>
<evidence type="ECO:0000256" key="2">
    <source>
        <dbReference type="ARBA" id="ARBA00022801"/>
    </source>
</evidence>
<evidence type="ECO:0000313" key="8">
    <source>
        <dbReference type="Proteomes" id="UP000243650"/>
    </source>
</evidence>
<evidence type="ECO:0000256" key="4">
    <source>
        <dbReference type="ARBA" id="ARBA00022840"/>
    </source>
</evidence>
<dbReference type="InterPro" id="IPR027417">
    <property type="entry name" value="P-loop_NTPase"/>
</dbReference>
<comment type="caution">
    <text evidence="7">The sequence shown here is derived from an EMBL/GenBank/DDBJ whole genome shotgun (WGS) entry which is preliminary data.</text>
</comment>
<dbReference type="SUPFAM" id="SSF52540">
    <property type="entry name" value="P-loop containing nucleoside triphosphate hydrolases"/>
    <property type="match status" value="1"/>
</dbReference>
<dbReference type="PROSITE" id="PS51206">
    <property type="entry name" value="SF3_HELICASE_1"/>
    <property type="match status" value="1"/>
</dbReference>
<evidence type="ECO:0000256" key="3">
    <source>
        <dbReference type="ARBA" id="ARBA00022806"/>
    </source>
</evidence>
<dbReference type="GO" id="GO:0004386">
    <property type="term" value="F:helicase activity"/>
    <property type="evidence" value="ECO:0007669"/>
    <property type="project" value="UniProtKB-KW"/>
</dbReference>
<dbReference type="Gene3D" id="3.40.50.300">
    <property type="entry name" value="P-loop containing nucleotide triphosphate hydrolases"/>
    <property type="match status" value="1"/>
</dbReference>
<accession>A0A2P6MEC9</accession>
<dbReference type="Pfam" id="PF19263">
    <property type="entry name" value="DUF5906"/>
    <property type="match status" value="1"/>
</dbReference>
<evidence type="ECO:0000256" key="5">
    <source>
        <dbReference type="SAM" id="MobiDB-lite"/>
    </source>
</evidence>
<dbReference type="InterPro" id="IPR051620">
    <property type="entry name" value="ORF904-like_C"/>
</dbReference>
<dbReference type="Pfam" id="PF22763">
    <property type="entry name" value="NrS1-1_pol-like_HBD"/>
    <property type="match status" value="1"/>
</dbReference>
<dbReference type="AlphaFoldDB" id="A0A2P6MEC9"/>
<feature type="domain" description="SF3 helicase" evidence="6">
    <location>
        <begin position="411"/>
        <end position="566"/>
    </location>
</feature>
<keyword evidence="1" id="KW-0547">Nucleotide-binding</keyword>
<dbReference type="InterPro" id="IPR006500">
    <property type="entry name" value="Helicase_put_C_phage/plasmid"/>
</dbReference>
<dbReference type="GO" id="GO:0016787">
    <property type="term" value="F:hydrolase activity"/>
    <property type="evidence" value="ECO:0007669"/>
    <property type="project" value="UniProtKB-KW"/>
</dbReference>
<proteinExistence type="predicted"/>
<feature type="region of interest" description="Disordered" evidence="5">
    <location>
        <begin position="106"/>
        <end position="129"/>
    </location>
</feature>
<dbReference type="EMBL" id="PVNS01000014">
    <property type="protein sequence ID" value="PRO64644.1"/>
    <property type="molecule type" value="Genomic_DNA"/>
</dbReference>
<dbReference type="OrthoDB" id="9763644at2"/>
<dbReference type="InterPro" id="IPR045455">
    <property type="entry name" value="NrS-1_pol-like_helicase"/>
</dbReference>
<dbReference type="Proteomes" id="UP000243650">
    <property type="component" value="Unassembled WGS sequence"/>
</dbReference>
<dbReference type="InterPro" id="IPR014015">
    <property type="entry name" value="Helicase_SF3_DNA-vir"/>
</dbReference>
<dbReference type="Pfam" id="PF03288">
    <property type="entry name" value="Pox_D5"/>
    <property type="match status" value="1"/>
</dbReference>
<keyword evidence="2" id="KW-0378">Hydrolase</keyword>
<evidence type="ECO:0000313" key="7">
    <source>
        <dbReference type="EMBL" id="PRO64644.1"/>
    </source>
</evidence>
<dbReference type="InterPro" id="IPR054468">
    <property type="entry name" value="NrSPol-like_HBD"/>
</dbReference>
<sequence length="708" mass="81005">MVLTGGYAGIDIDKCIDPNTGEVPDWVREILKITDSYYEVSPSGAGLHIIMKVSNLKRLHEYRSRDASKGLEFYYQSRYFTLTGNTANGALKAIREDDEALKSVLDKHLTKNPKPVTPETPGPEGGNDLSTDQIIEIAEKSKTGSRFQSFMRGGWENQYGSQSEADMAFCNDLAFWCAKDESKMDDIFRQSALMRQKWERPQNGFTYGAEQIQKAAAECRNVYSPQQEFQVNVNDSQALQTILNQRRQEELEAMEVQWENEGSRGRKPIVIPPLRCAGILQEHIEFILFDLEENTKVAMYQPGEGIYTRNTTLIKRVISWLEPRLNNNKAEEVIYHLTNRAEIRERTESRYLLPVKNGVFNLRKKQLEPFNPKHVFTTKISTPYTENPKAPNLEGWNVEDWLSSIACHDKEIVHLLWQVINDSLNGNYSRKKAIFLIGEGNNGKGTFQELITHLIGLNNIATLKVNEFDERFRLSVLEGKTAVIGDDVPAGVYIDDSSNFNSVVTGDVVSVEQKNKPIYNTSFKCSVIQSTNGMPKFRNKTTGTIRRLVIVPFNADFNGQAEDTRIKDEFIKDPAVLEYVLHQAVHMDFEKFDIPQASVNELEVFKQDNDPVLDFKLSVFDEWDVQKVPKYVVYGFYKQFCLDNGYKPLAERQFHKQFKNYLGGEWDTQAQGRYSYEALLKELGDLDVLGIGFPDKNKNQKSYEKPKK</sequence>
<keyword evidence="4" id="KW-0067">ATP-binding</keyword>
<dbReference type="GO" id="GO:0005524">
    <property type="term" value="F:ATP binding"/>
    <property type="evidence" value="ECO:0007669"/>
    <property type="project" value="UniProtKB-KW"/>
</dbReference>
<name>A0A2P6MEC9_ALKUR</name>
<dbReference type="SMART" id="SM00885">
    <property type="entry name" value="D5_N"/>
    <property type="match status" value="1"/>
</dbReference>
<keyword evidence="8" id="KW-1185">Reference proteome</keyword>
<dbReference type="InterPro" id="IPR004968">
    <property type="entry name" value="DNA_primase/NTPase_C"/>
</dbReference>
<gene>
    <name evidence="7" type="ORF">C6I21_13815</name>
</gene>
<organism evidence="7 8">
    <name type="scientific">Alkalicoccus urumqiensis</name>
    <name type="common">Bacillus urumqiensis</name>
    <dbReference type="NCBI Taxonomy" id="1548213"/>
    <lineage>
        <taxon>Bacteria</taxon>
        <taxon>Bacillati</taxon>
        <taxon>Bacillota</taxon>
        <taxon>Bacilli</taxon>
        <taxon>Bacillales</taxon>
        <taxon>Bacillaceae</taxon>
        <taxon>Alkalicoccus</taxon>
    </lineage>
</organism>
<reference evidence="7 8" key="1">
    <citation type="submission" date="2018-03" db="EMBL/GenBank/DDBJ databases">
        <title>Bacillus urumqiensis sp. nov., a moderately haloalkaliphilic bacterium isolated from a salt lake.</title>
        <authorList>
            <person name="Zhao B."/>
            <person name="Liao Z."/>
        </authorList>
    </citation>
    <scope>NUCLEOTIDE SEQUENCE [LARGE SCALE GENOMIC DNA]</scope>
    <source>
        <strain evidence="7 8">BZ-SZ-XJ18</strain>
    </source>
</reference>
<protein>
    <submittedName>
        <fullName evidence="7">DNA primase</fullName>
    </submittedName>
</protein>
<dbReference type="NCBIfam" id="TIGR01613">
    <property type="entry name" value="primase_Cterm"/>
    <property type="match status" value="1"/>
</dbReference>